<proteinExistence type="predicted"/>
<dbReference type="STRING" id="1227549.SAMN05444007_107245"/>
<gene>
    <name evidence="2" type="ORF">SAMN05444007_107245</name>
</gene>
<reference evidence="2 3" key="1">
    <citation type="submission" date="2016-10" db="EMBL/GenBank/DDBJ databases">
        <authorList>
            <person name="de Groot N.N."/>
        </authorList>
    </citation>
    <scope>NUCLEOTIDE SEQUENCE [LARGE SCALE GENOMIC DNA]</scope>
    <source>
        <strain evidence="2 3">DSM 29340</strain>
    </source>
</reference>
<dbReference type="Proteomes" id="UP000199379">
    <property type="component" value="Unassembled WGS sequence"/>
</dbReference>
<evidence type="ECO:0000313" key="3">
    <source>
        <dbReference type="Proteomes" id="UP000199379"/>
    </source>
</evidence>
<sequence length="53" mass="5466">MTTSSLSLDTGKVVSAPAPGNPVTKTGATRRLPSLACSDLDRMFEQAQSRGTG</sequence>
<evidence type="ECO:0000256" key="1">
    <source>
        <dbReference type="SAM" id="MobiDB-lite"/>
    </source>
</evidence>
<feature type="region of interest" description="Disordered" evidence="1">
    <location>
        <begin position="1"/>
        <end position="34"/>
    </location>
</feature>
<evidence type="ECO:0000313" key="2">
    <source>
        <dbReference type="EMBL" id="SEJ82438.1"/>
    </source>
</evidence>
<dbReference type="AlphaFoldDB" id="A0A1H7BYH7"/>
<accession>A0A1H7BYH7</accession>
<keyword evidence="3" id="KW-1185">Reference proteome</keyword>
<organism evidence="2 3">
    <name type="scientific">Cribrihabitans marinus</name>
    <dbReference type="NCBI Taxonomy" id="1227549"/>
    <lineage>
        <taxon>Bacteria</taxon>
        <taxon>Pseudomonadati</taxon>
        <taxon>Pseudomonadota</taxon>
        <taxon>Alphaproteobacteria</taxon>
        <taxon>Rhodobacterales</taxon>
        <taxon>Paracoccaceae</taxon>
        <taxon>Cribrihabitans</taxon>
    </lineage>
</organism>
<protein>
    <submittedName>
        <fullName evidence="2">Uncharacterized protein</fullName>
    </submittedName>
</protein>
<name>A0A1H7BYH7_9RHOB</name>
<dbReference type="EMBL" id="FNYD01000007">
    <property type="protein sequence ID" value="SEJ82438.1"/>
    <property type="molecule type" value="Genomic_DNA"/>
</dbReference>
<dbReference type="RefSeq" id="WP_177175458.1">
    <property type="nucleotide sequence ID" value="NZ_BMGV01000007.1"/>
</dbReference>